<evidence type="ECO:0000313" key="3">
    <source>
        <dbReference type="Proteomes" id="UP000234626"/>
    </source>
</evidence>
<reference evidence="2 3" key="1">
    <citation type="submission" date="2017-12" db="EMBL/GenBank/DDBJ databases">
        <title>Characterization of six clinical isolates of Enterochimera gen. nov., a novel genus of the Yersiniaciae family and the three species Enterochimera arupensis sp. nov., Enterochimera coloradensis sp. nov, and Enterochimera californica sp. nov.</title>
        <authorList>
            <person name="Rossi A."/>
            <person name="Fisher M."/>
        </authorList>
    </citation>
    <scope>NUCLEOTIDE SEQUENCE [LARGE SCALE GENOMIC DNA]</scope>
    <source>
        <strain evidence="2 3">2016Iso1</strain>
    </source>
</reference>
<dbReference type="RefSeq" id="WP_072926092.1">
    <property type="nucleotide sequence ID" value="NZ_CP119395.1"/>
</dbReference>
<keyword evidence="1" id="KW-0812">Transmembrane</keyword>
<organism evidence="2 3">
    <name type="scientific">Chimaeribacter arupi</name>
    <dbReference type="NCBI Taxonomy" id="2060066"/>
    <lineage>
        <taxon>Bacteria</taxon>
        <taxon>Pseudomonadati</taxon>
        <taxon>Pseudomonadota</taxon>
        <taxon>Gammaproteobacteria</taxon>
        <taxon>Enterobacterales</taxon>
        <taxon>Yersiniaceae</taxon>
        <taxon>Chimaeribacter</taxon>
    </lineage>
</organism>
<keyword evidence="3" id="KW-1185">Reference proteome</keyword>
<accession>A0A2N5EM81</accession>
<sequence length="400" mass="45390">MFQYIHTHHEQLIIFLFSVVLGGALPVGIYIGRKNIRAIRSALLLELVKVFELTGHKTIPSMEVMKYKYHVDEGSGVSQADDGGGVFGYYIVPVMLYVCLTIFCFYISLDTLYHIYLLKIEKLKESDYLSRLVFTFTFLGAYLWTLQYLLRRVANFDLSPISYFRAFFRILLPLVIVGAIYYSGVMNESSETVISTGQAAVNKAGSATLMIVAIALLVGLFPLAFIDVLVARFPKLVGRRVDQDDKRLMKEYPLDMIIGIDPFMKFRLGEFEIEDVQNLATANPIQLFVETPYGLYEVIDWVAQAQLIIAVGSKKTFQLRELNIRTVFDLERIGPDRDLRNRLYRILLGDPAVSLADPGGNRGDALDTLIDIIRDDLYVARLRQIWEIILAKISDSTGPR</sequence>
<dbReference type="EMBL" id="PJZK01000011">
    <property type="protein sequence ID" value="PLR48898.1"/>
    <property type="molecule type" value="Genomic_DNA"/>
</dbReference>
<feature type="transmembrane region" description="Helical" evidence="1">
    <location>
        <begin position="12"/>
        <end position="31"/>
    </location>
</feature>
<comment type="caution">
    <text evidence="2">The sequence shown here is derived from an EMBL/GenBank/DDBJ whole genome shotgun (WGS) entry which is preliminary data.</text>
</comment>
<gene>
    <name evidence="2" type="ORF">CYR34_12205</name>
</gene>
<protein>
    <submittedName>
        <fullName evidence="2">Uncharacterized protein</fullName>
    </submittedName>
</protein>
<feature type="transmembrane region" description="Helical" evidence="1">
    <location>
        <begin position="204"/>
        <end position="230"/>
    </location>
</feature>
<dbReference type="OrthoDB" id="6503540at2"/>
<keyword evidence="1" id="KW-0472">Membrane</keyword>
<proteinExistence type="predicted"/>
<feature type="transmembrane region" description="Helical" evidence="1">
    <location>
        <begin position="128"/>
        <end position="150"/>
    </location>
</feature>
<name>A0A2N5EM81_9GAMM</name>
<feature type="transmembrane region" description="Helical" evidence="1">
    <location>
        <begin position="87"/>
        <end position="108"/>
    </location>
</feature>
<evidence type="ECO:0000256" key="1">
    <source>
        <dbReference type="SAM" id="Phobius"/>
    </source>
</evidence>
<feature type="transmembrane region" description="Helical" evidence="1">
    <location>
        <begin position="162"/>
        <end position="184"/>
    </location>
</feature>
<dbReference type="Proteomes" id="UP000234626">
    <property type="component" value="Unassembled WGS sequence"/>
</dbReference>
<keyword evidence="1" id="KW-1133">Transmembrane helix</keyword>
<evidence type="ECO:0000313" key="2">
    <source>
        <dbReference type="EMBL" id="PLR48898.1"/>
    </source>
</evidence>
<dbReference type="AlphaFoldDB" id="A0A2N5EM81"/>